<dbReference type="InterPro" id="IPR003607">
    <property type="entry name" value="HD/PDEase_dom"/>
</dbReference>
<dbReference type="OrthoDB" id="9759601at2"/>
<feature type="domain" description="HD-GYP" evidence="1">
    <location>
        <begin position="120"/>
        <end position="316"/>
    </location>
</feature>
<dbReference type="Proteomes" id="UP000198935">
    <property type="component" value="Unassembled WGS sequence"/>
</dbReference>
<dbReference type="SMART" id="SM00471">
    <property type="entry name" value="HDc"/>
    <property type="match status" value="1"/>
</dbReference>
<protein>
    <submittedName>
        <fullName evidence="2">HD domain-containing protein</fullName>
    </submittedName>
</protein>
<dbReference type="InterPro" id="IPR037522">
    <property type="entry name" value="HD_GYP_dom"/>
</dbReference>
<gene>
    <name evidence="2" type="ORF">SAMN05421736_1251</name>
</gene>
<name>A0A1H3USK3_9BACI</name>
<proteinExistence type="predicted"/>
<dbReference type="AlphaFoldDB" id="A0A1H3USK3"/>
<organism evidence="2 3">
    <name type="scientific">Evansella caseinilytica</name>
    <dbReference type="NCBI Taxonomy" id="1503961"/>
    <lineage>
        <taxon>Bacteria</taxon>
        <taxon>Bacillati</taxon>
        <taxon>Bacillota</taxon>
        <taxon>Bacilli</taxon>
        <taxon>Bacillales</taxon>
        <taxon>Bacillaceae</taxon>
        <taxon>Evansella</taxon>
    </lineage>
</organism>
<dbReference type="CDD" id="cd00077">
    <property type="entry name" value="HDc"/>
    <property type="match status" value="1"/>
</dbReference>
<keyword evidence="3" id="KW-1185">Reference proteome</keyword>
<dbReference type="Pfam" id="PF13487">
    <property type="entry name" value="HD_5"/>
    <property type="match status" value="1"/>
</dbReference>
<dbReference type="PANTHER" id="PTHR43155">
    <property type="entry name" value="CYCLIC DI-GMP PHOSPHODIESTERASE PA4108-RELATED"/>
    <property type="match status" value="1"/>
</dbReference>
<accession>A0A1H3USK3</accession>
<dbReference type="Gene3D" id="1.10.3210.10">
    <property type="entry name" value="Hypothetical protein af1432"/>
    <property type="match status" value="1"/>
</dbReference>
<sequence length="368" mass="41752">MKVKVEYLIPGCILSEDIYKKTNTPLMKKKTVLMEDDIDTLKAYLVPFVIVESKLVNGEVFEPKSTINEKSETKTNDSEEPSFIDLYLSAVQQFKKMFSHWQGGTKVDAFKIRKLFLPLYEKLPGKEQLIEIHHYGTKHDYIYFHSVAVGILSACLGKKMNLSNGEIIQLGLAGLLSDCGMTKLPFNVFEKQGPLTVEEYNEVKEHPVVGYRMLEAVPGFSKGALLGVLQHHEREDGTGYPMGLKGEKLHLFAKIISICDIYHAMTSERHYRTKQSPYKVIESLDKDHFGKIDHIILSAFKSMMLDLAIGKKVRLSNGAVGEILFIEDKDPTRPLIKLDETNSLLKLISYPEIFIEELIDEHDDPADN</sequence>
<reference evidence="3" key="1">
    <citation type="submission" date="2016-10" db="EMBL/GenBank/DDBJ databases">
        <authorList>
            <person name="Varghese N."/>
            <person name="Submissions S."/>
        </authorList>
    </citation>
    <scope>NUCLEOTIDE SEQUENCE [LARGE SCALE GENOMIC DNA]</scope>
    <source>
        <strain evidence="3">SP</strain>
    </source>
</reference>
<evidence type="ECO:0000259" key="1">
    <source>
        <dbReference type="PROSITE" id="PS51832"/>
    </source>
</evidence>
<evidence type="ECO:0000313" key="3">
    <source>
        <dbReference type="Proteomes" id="UP000198935"/>
    </source>
</evidence>
<dbReference type="PROSITE" id="PS51832">
    <property type="entry name" value="HD_GYP"/>
    <property type="match status" value="1"/>
</dbReference>
<dbReference type="SUPFAM" id="SSF109604">
    <property type="entry name" value="HD-domain/PDEase-like"/>
    <property type="match status" value="1"/>
</dbReference>
<evidence type="ECO:0000313" key="2">
    <source>
        <dbReference type="EMBL" id="SDZ65001.1"/>
    </source>
</evidence>
<dbReference type="EMBL" id="FNPI01000025">
    <property type="protein sequence ID" value="SDZ65001.1"/>
    <property type="molecule type" value="Genomic_DNA"/>
</dbReference>
<dbReference type="PANTHER" id="PTHR43155:SF2">
    <property type="entry name" value="CYCLIC DI-GMP PHOSPHODIESTERASE PA4108"/>
    <property type="match status" value="1"/>
</dbReference>
<dbReference type="STRING" id="1503961.SAMN05421736_1251"/>